<dbReference type="InterPro" id="IPR039356">
    <property type="entry name" value="YfbR/HDDC2"/>
</dbReference>
<evidence type="ECO:0000256" key="1">
    <source>
        <dbReference type="ARBA" id="ARBA00001638"/>
    </source>
</evidence>
<evidence type="ECO:0000256" key="2">
    <source>
        <dbReference type="ARBA" id="ARBA00001936"/>
    </source>
</evidence>
<gene>
    <name evidence="9" type="ORF">QWI33_25200</name>
</gene>
<evidence type="ECO:0000313" key="9">
    <source>
        <dbReference type="EMBL" id="MDN3243043.1"/>
    </source>
</evidence>
<dbReference type="Proteomes" id="UP001171902">
    <property type="component" value="Unassembled WGS sequence"/>
</dbReference>
<dbReference type="InterPro" id="IPR006674">
    <property type="entry name" value="HD_domain"/>
</dbReference>
<comment type="cofactor">
    <cofactor evidence="2">
        <name>Mn(2+)</name>
        <dbReference type="ChEBI" id="CHEBI:29035"/>
    </cofactor>
</comment>
<feature type="domain" description="HD/PDEase" evidence="8">
    <location>
        <begin position="32"/>
        <end position="146"/>
    </location>
</feature>
<dbReference type="RefSeq" id="WP_289959603.1">
    <property type="nucleotide sequence ID" value="NZ_JAUEMJ010000011.1"/>
</dbReference>
<accession>A0ABT7YWM3</accession>
<keyword evidence="7" id="KW-0378">Hydrolase</keyword>
<proteinExistence type="predicted"/>
<evidence type="ECO:0000259" key="8">
    <source>
        <dbReference type="SMART" id="SM00471"/>
    </source>
</evidence>
<dbReference type="InterPro" id="IPR003607">
    <property type="entry name" value="HD/PDEase_dom"/>
</dbReference>
<name>A0ABT7YWM3_9ACTN</name>
<comment type="catalytic activity">
    <reaction evidence="1">
        <text>a 2'-deoxyribonucleoside 5'-phosphate + H2O = a 2'-deoxyribonucleoside + phosphate</text>
        <dbReference type="Rhea" id="RHEA:36167"/>
        <dbReference type="ChEBI" id="CHEBI:15377"/>
        <dbReference type="ChEBI" id="CHEBI:18274"/>
        <dbReference type="ChEBI" id="CHEBI:43474"/>
        <dbReference type="ChEBI" id="CHEBI:65317"/>
        <dbReference type="EC" id="3.1.3.89"/>
    </reaction>
</comment>
<dbReference type="Gene3D" id="1.10.3210.10">
    <property type="entry name" value="Hypothetical protein af1432"/>
    <property type="match status" value="1"/>
</dbReference>
<evidence type="ECO:0000256" key="7">
    <source>
        <dbReference type="ARBA" id="ARBA00022801"/>
    </source>
</evidence>
<dbReference type="EC" id="3.1.3.89" evidence="5"/>
<dbReference type="Pfam" id="PF13023">
    <property type="entry name" value="HD_3"/>
    <property type="match status" value="1"/>
</dbReference>
<reference evidence="9" key="1">
    <citation type="submission" date="2023-06" db="EMBL/GenBank/DDBJ databases">
        <title>Gycomyces niveus sp.nov., a novel actinomycete isolated from soil in Shouguang.</title>
        <authorList>
            <person name="Yang X."/>
            <person name="Zhao J."/>
        </authorList>
    </citation>
    <scope>NUCLEOTIDE SEQUENCE</scope>
    <source>
        <strain evidence="9">NEAU C2</strain>
    </source>
</reference>
<evidence type="ECO:0000256" key="4">
    <source>
        <dbReference type="ARBA" id="ARBA00011738"/>
    </source>
</evidence>
<sequence>MTDFDGIARYLFEAGNLKRIPRAGWLFTQVQDPESVAEHSHRTAVIAMVLAALEGADANRAAALAVLHDAAETRIGDIPFIGRKYLQAASAETITADQTAGMPVAVAEFLAGTVAEFEAKDSPKARCASDADKLECLVQAVEYQHSGYRTEEWIANSRASLRTESARQIAEAALTADPLAWQRNRPNASLHLPRHQIRSCRP</sequence>
<organism evidence="9 10">
    <name type="scientific">Glycomyces tritici</name>
    <dbReference type="NCBI Taxonomy" id="2665176"/>
    <lineage>
        <taxon>Bacteria</taxon>
        <taxon>Bacillati</taxon>
        <taxon>Actinomycetota</taxon>
        <taxon>Actinomycetes</taxon>
        <taxon>Glycomycetales</taxon>
        <taxon>Glycomycetaceae</taxon>
        <taxon>Glycomyces</taxon>
    </lineage>
</organism>
<protein>
    <recommendedName>
        <fullName evidence="5">5'-deoxynucleotidase</fullName>
        <ecNumber evidence="5">3.1.3.89</ecNumber>
    </recommendedName>
</protein>
<dbReference type="SUPFAM" id="SSF109604">
    <property type="entry name" value="HD-domain/PDEase-like"/>
    <property type="match status" value="1"/>
</dbReference>
<evidence type="ECO:0000256" key="5">
    <source>
        <dbReference type="ARBA" id="ARBA00012964"/>
    </source>
</evidence>
<dbReference type="SMART" id="SM00471">
    <property type="entry name" value="HDc"/>
    <property type="match status" value="1"/>
</dbReference>
<dbReference type="EMBL" id="JAUEMJ010000011">
    <property type="protein sequence ID" value="MDN3243043.1"/>
    <property type="molecule type" value="Genomic_DNA"/>
</dbReference>
<evidence type="ECO:0000256" key="6">
    <source>
        <dbReference type="ARBA" id="ARBA00022723"/>
    </source>
</evidence>
<evidence type="ECO:0000256" key="3">
    <source>
        <dbReference type="ARBA" id="ARBA00001941"/>
    </source>
</evidence>
<dbReference type="PANTHER" id="PTHR11845">
    <property type="entry name" value="5'-DEOXYNUCLEOTIDASE HDDC2"/>
    <property type="match status" value="1"/>
</dbReference>
<comment type="cofactor">
    <cofactor evidence="3">
        <name>Co(2+)</name>
        <dbReference type="ChEBI" id="CHEBI:48828"/>
    </cofactor>
</comment>
<dbReference type="PANTHER" id="PTHR11845:SF13">
    <property type="entry name" value="5'-DEOXYNUCLEOTIDASE HDDC2"/>
    <property type="match status" value="1"/>
</dbReference>
<keyword evidence="6" id="KW-0479">Metal-binding</keyword>
<comment type="caution">
    <text evidence="9">The sequence shown here is derived from an EMBL/GenBank/DDBJ whole genome shotgun (WGS) entry which is preliminary data.</text>
</comment>
<evidence type="ECO:0000313" key="10">
    <source>
        <dbReference type="Proteomes" id="UP001171902"/>
    </source>
</evidence>
<comment type="subunit">
    <text evidence="4">Homodimer.</text>
</comment>
<keyword evidence="10" id="KW-1185">Reference proteome</keyword>